<evidence type="ECO:0000259" key="1">
    <source>
        <dbReference type="Pfam" id="PF11160"/>
    </source>
</evidence>
<accession>A0A0C3BEV5</accession>
<evidence type="ECO:0000313" key="2">
    <source>
        <dbReference type="EMBL" id="KIM29986.1"/>
    </source>
</evidence>
<gene>
    <name evidence="2" type="ORF">M408DRAFT_67074</name>
</gene>
<sequence length="69" mass="7224">HAIGGATGGNERSTTTGEIVEVITETQPAGSTGVTVKASEDEVRYVIRNDNTGKETAYKETNIIGRASN</sequence>
<feature type="non-terminal residue" evidence="2">
    <location>
        <position position="1"/>
    </location>
</feature>
<dbReference type="EMBL" id="KN824286">
    <property type="protein sequence ID" value="KIM29986.1"/>
    <property type="molecule type" value="Genomic_DNA"/>
</dbReference>
<name>A0A0C3BEV5_SERVB</name>
<keyword evidence="3" id="KW-1185">Reference proteome</keyword>
<protein>
    <recommendedName>
        <fullName evidence="1">Hypervirulence associated protein TUDOR domain-containing protein</fullName>
    </recommendedName>
</protein>
<evidence type="ECO:0000313" key="3">
    <source>
        <dbReference type="Proteomes" id="UP000054097"/>
    </source>
</evidence>
<proteinExistence type="predicted"/>
<feature type="domain" description="Hypervirulence associated protein TUDOR" evidence="1">
    <location>
        <begin position="9"/>
        <end position="63"/>
    </location>
</feature>
<reference evidence="3" key="2">
    <citation type="submission" date="2015-01" db="EMBL/GenBank/DDBJ databases">
        <title>Evolutionary Origins and Diversification of the Mycorrhizal Mutualists.</title>
        <authorList>
            <consortium name="DOE Joint Genome Institute"/>
            <consortium name="Mycorrhizal Genomics Consortium"/>
            <person name="Kohler A."/>
            <person name="Kuo A."/>
            <person name="Nagy L.G."/>
            <person name="Floudas D."/>
            <person name="Copeland A."/>
            <person name="Barry K.W."/>
            <person name="Cichocki N."/>
            <person name="Veneault-Fourrey C."/>
            <person name="LaButti K."/>
            <person name="Lindquist E.A."/>
            <person name="Lipzen A."/>
            <person name="Lundell T."/>
            <person name="Morin E."/>
            <person name="Murat C."/>
            <person name="Riley R."/>
            <person name="Ohm R."/>
            <person name="Sun H."/>
            <person name="Tunlid A."/>
            <person name="Henrissat B."/>
            <person name="Grigoriev I.V."/>
            <person name="Hibbett D.S."/>
            <person name="Martin F."/>
        </authorList>
    </citation>
    <scope>NUCLEOTIDE SEQUENCE [LARGE SCALE GENOMIC DNA]</scope>
    <source>
        <strain evidence="3">MAFF 305830</strain>
    </source>
</reference>
<dbReference type="OrthoDB" id="10052172at2759"/>
<dbReference type="Proteomes" id="UP000054097">
    <property type="component" value="Unassembled WGS sequence"/>
</dbReference>
<organism evidence="2 3">
    <name type="scientific">Serendipita vermifera MAFF 305830</name>
    <dbReference type="NCBI Taxonomy" id="933852"/>
    <lineage>
        <taxon>Eukaryota</taxon>
        <taxon>Fungi</taxon>
        <taxon>Dikarya</taxon>
        <taxon>Basidiomycota</taxon>
        <taxon>Agaricomycotina</taxon>
        <taxon>Agaricomycetes</taxon>
        <taxon>Sebacinales</taxon>
        <taxon>Serendipitaceae</taxon>
        <taxon>Serendipita</taxon>
    </lineage>
</organism>
<dbReference type="InterPro" id="IPR021331">
    <property type="entry name" value="Hva1_TUDOR"/>
</dbReference>
<dbReference type="AlphaFoldDB" id="A0A0C3BEV5"/>
<reference evidence="2 3" key="1">
    <citation type="submission" date="2014-04" db="EMBL/GenBank/DDBJ databases">
        <authorList>
            <consortium name="DOE Joint Genome Institute"/>
            <person name="Kuo A."/>
            <person name="Zuccaro A."/>
            <person name="Kohler A."/>
            <person name="Nagy L.G."/>
            <person name="Floudas D."/>
            <person name="Copeland A."/>
            <person name="Barry K.W."/>
            <person name="Cichocki N."/>
            <person name="Veneault-Fourrey C."/>
            <person name="LaButti K."/>
            <person name="Lindquist E.A."/>
            <person name="Lipzen A."/>
            <person name="Lundell T."/>
            <person name="Morin E."/>
            <person name="Murat C."/>
            <person name="Sun H."/>
            <person name="Tunlid A."/>
            <person name="Henrissat B."/>
            <person name="Grigoriev I.V."/>
            <person name="Hibbett D.S."/>
            <person name="Martin F."/>
            <person name="Nordberg H.P."/>
            <person name="Cantor M.N."/>
            <person name="Hua S.X."/>
        </authorList>
    </citation>
    <scope>NUCLEOTIDE SEQUENCE [LARGE SCALE GENOMIC DNA]</scope>
    <source>
        <strain evidence="2 3">MAFF 305830</strain>
    </source>
</reference>
<dbReference type="HOGENOM" id="CLU_172686_0_0_1"/>
<dbReference type="Pfam" id="PF11160">
    <property type="entry name" value="Hva1_TUDOR"/>
    <property type="match status" value="1"/>
</dbReference>